<protein>
    <submittedName>
        <fullName evidence="1">Uncharacterized protein</fullName>
    </submittedName>
</protein>
<evidence type="ECO:0000313" key="1">
    <source>
        <dbReference type="EMBL" id="WEL19122.1"/>
    </source>
</evidence>
<reference evidence="1 2" key="1">
    <citation type="submission" date="2022-09" db="EMBL/GenBank/DDBJ databases">
        <title>Xylan utilization by haloarchaea-nanohaloarchaea associations.</title>
        <authorList>
            <person name="Yakimov M."/>
        </authorList>
    </citation>
    <scope>NUCLEOTIDE SEQUENCE [LARGE SCALE GENOMIC DNA]</scope>
    <source>
        <strain evidence="1 2">SVXNc</strain>
    </source>
</reference>
<name>A0ABY8CD63_9ARCH</name>
<accession>A0ABY8CD63</accession>
<keyword evidence="2" id="KW-1185">Reference proteome</keyword>
<evidence type="ECO:0000313" key="2">
    <source>
        <dbReference type="Proteomes" id="UP001218034"/>
    </source>
</evidence>
<dbReference type="RefSeq" id="WP_347721994.1">
    <property type="nucleotide sequence ID" value="NZ_CP104395.1"/>
</dbReference>
<proteinExistence type="predicted"/>
<dbReference type="Proteomes" id="UP001218034">
    <property type="component" value="Chromosome"/>
</dbReference>
<dbReference type="EMBL" id="CP104395">
    <property type="protein sequence ID" value="WEL19122.1"/>
    <property type="molecule type" value="Genomic_DNA"/>
</dbReference>
<gene>
    <name evidence="1" type="ORF">SVXNc_0090</name>
</gene>
<sequence>MSGRSLTVADRAKNDHRRTPHDYAVDLFTESFLEKYEDSHFDDAILLAEKDYFFTPTNTSLDRIRELGRPRNIYGKSKGDLDFAVIFLDQQAVEHFEFKETEDREDFEPTNSLEEQGERMRETFEYLENMGSEWSYEREVVFLDERPINTGMIEAAHPSEYTEGYHMDEAVEEMARNSEGFEALNKHMFDGRFFHSTKIREK</sequence>
<dbReference type="GeneID" id="90589525"/>
<organism evidence="1 2">
    <name type="scientific">Candidatus Nanohalococcus occultus</name>
    <dbReference type="NCBI Taxonomy" id="2978047"/>
    <lineage>
        <taxon>Archaea</taxon>
        <taxon>Candidatus Nanohalarchaeota</taxon>
        <taxon>Candidatus Nanohalarchaeota incertae sedis</taxon>
        <taxon>Candidatus Nanohalococcus</taxon>
    </lineage>
</organism>